<dbReference type="Proteomes" id="UP001159363">
    <property type="component" value="Chromosome 5"/>
</dbReference>
<keyword evidence="3" id="KW-1185">Reference proteome</keyword>
<dbReference type="EMBL" id="JARBHB010000006">
    <property type="protein sequence ID" value="KAJ8882054.1"/>
    <property type="molecule type" value="Genomic_DNA"/>
</dbReference>
<organism evidence="2 3">
    <name type="scientific">Dryococelus australis</name>
    <dbReference type="NCBI Taxonomy" id="614101"/>
    <lineage>
        <taxon>Eukaryota</taxon>
        <taxon>Metazoa</taxon>
        <taxon>Ecdysozoa</taxon>
        <taxon>Arthropoda</taxon>
        <taxon>Hexapoda</taxon>
        <taxon>Insecta</taxon>
        <taxon>Pterygota</taxon>
        <taxon>Neoptera</taxon>
        <taxon>Polyneoptera</taxon>
        <taxon>Phasmatodea</taxon>
        <taxon>Verophasmatodea</taxon>
        <taxon>Anareolatae</taxon>
        <taxon>Phasmatidae</taxon>
        <taxon>Eurycanthinae</taxon>
        <taxon>Dryococelus</taxon>
    </lineage>
</organism>
<feature type="region of interest" description="Disordered" evidence="1">
    <location>
        <begin position="492"/>
        <end position="512"/>
    </location>
</feature>
<gene>
    <name evidence="2" type="ORF">PR048_018542</name>
</gene>
<feature type="region of interest" description="Disordered" evidence="1">
    <location>
        <begin position="1"/>
        <end position="36"/>
    </location>
</feature>
<name>A0ABQ9HCS2_9NEOP</name>
<evidence type="ECO:0000256" key="1">
    <source>
        <dbReference type="SAM" id="MobiDB-lite"/>
    </source>
</evidence>
<evidence type="ECO:0000313" key="3">
    <source>
        <dbReference type="Proteomes" id="UP001159363"/>
    </source>
</evidence>
<protein>
    <submittedName>
        <fullName evidence="2">Uncharacterized protein</fullName>
    </submittedName>
</protein>
<accession>A0ABQ9HCS2</accession>
<feature type="compositionally biased region" description="Polar residues" evidence="1">
    <location>
        <begin position="16"/>
        <end position="28"/>
    </location>
</feature>
<reference evidence="2 3" key="1">
    <citation type="submission" date="2023-02" db="EMBL/GenBank/DDBJ databases">
        <title>LHISI_Scaffold_Assembly.</title>
        <authorList>
            <person name="Stuart O.P."/>
            <person name="Cleave R."/>
            <person name="Magrath M.J.L."/>
            <person name="Mikheyev A.S."/>
        </authorList>
    </citation>
    <scope>NUCLEOTIDE SEQUENCE [LARGE SCALE GENOMIC DNA]</scope>
    <source>
        <strain evidence="2">Daus_M_001</strain>
        <tissue evidence="2">Leg muscle</tissue>
    </source>
</reference>
<comment type="caution">
    <text evidence="2">The sequence shown here is derived from an EMBL/GenBank/DDBJ whole genome shotgun (WGS) entry which is preliminary data.</text>
</comment>
<evidence type="ECO:0000313" key="2">
    <source>
        <dbReference type="EMBL" id="KAJ8882054.1"/>
    </source>
</evidence>
<sequence length="551" mass="61372">MKWRRKREIPEKTRRPTASSGTIPTRENPQWPGRGLNPDRLVLANESFKTANLLVPCYTYGNTNITTRSARIRALTFWCSFLSTRLSFVSVRQKAILKVELQHGFRNVGNNCADLDAMAALKKTQLSSKRSRNARGGGAQGKRGDIAGGSVMRSGNQEAVGRKCCRWGARYGRVCGSHLSAGPAPDSATKPTRRAIRDGRMTAEAIAINMAQQRRWWPATPTNHPSPPSILPATNSCAFENQSRGSVSQRQRDEDRRYWRQLSGKPQHLIKTPAYLHIYCGYWLIHRILENADVKWPPLLANSGCTRQQNGPHSSAYRNGVDMAQPLQAADSRFFGTGVYTGWSLETASFPFLATPGRAERTGKLEGGCNARAGESRIYRLTDKVMRAMAMLILHKAEVYTTRMKVDVKQGFQKCGLAPNDDVFSGKPLAEKKIGRVPNERLKNESSTPSIPHWGLVLTWRWWGTNSGTNRRVCTPSLQTTIPEELGNRRRVMHEGGDDGGGEGGDEIGRWEAKRAGFNGSALWQRGAHADEPLPARVLLSTRQRAWKKSQ</sequence>
<feature type="region of interest" description="Disordered" evidence="1">
    <location>
        <begin position="126"/>
        <end position="152"/>
    </location>
</feature>
<proteinExistence type="predicted"/>